<evidence type="ECO:0000313" key="1">
    <source>
        <dbReference type="EMBL" id="AGR48285.1"/>
    </source>
</evidence>
<protein>
    <recommendedName>
        <fullName evidence="3">BofL</fullName>
    </recommendedName>
</protein>
<evidence type="ECO:0000313" key="2">
    <source>
        <dbReference type="Proteomes" id="UP000226269"/>
    </source>
</evidence>
<gene>
    <name evidence="1" type="ORF">SEP1_158</name>
</gene>
<sequence length="84" mass="10375">MRLYQAEHDNCEQYEDNYSYRENKVYTNKDNLIKRIKEEGYEEKRSGYLQDGYIYYHKDNIEDVPLFKEDMIIIHELEIVKENT</sequence>
<accession>W5R9M6</accession>
<evidence type="ECO:0008006" key="3">
    <source>
        <dbReference type="Google" id="ProtNLM"/>
    </source>
</evidence>
<keyword evidence="2" id="KW-1185">Reference proteome</keyword>
<reference evidence="1 2" key="1">
    <citation type="journal article" date="2014" name="J. Gen. Virol.">
        <title>Isolation and characterization of a new Staphylococcus epidermidis broad-spectrum bacteriophage.</title>
        <authorList>
            <person name="Melo L.D."/>
            <person name="Sillankorva S."/>
            <person name="Ackermann H.W."/>
            <person name="Kropinski A.M."/>
            <person name="Azeredo J."/>
            <person name="Cerca N."/>
        </authorList>
    </citation>
    <scope>NUCLEOTIDE SEQUENCE [LARGE SCALE GENOMIC DNA]</scope>
</reference>
<dbReference type="EMBL" id="KF021268">
    <property type="protein sequence ID" value="AGR48285.1"/>
    <property type="molecule type" value="Genomic_DNA"/>
</dbReference>
<name>W5R9M6_9CAUD</name>
<proteinExistence type="predicted"/>
<organism evidence="1 2">
    <name type="scientific">Staphylococcus phage phiIBB-SEP1</name>
    <dbReference type="NCBI Taxonomy" id="1340769"/>
    <lineage>
        <taxon>Viruses</taxon>
        <taxon>Duplodnaviria</taxon>
        <taxon>Heunggongvirae</taxon>
        <taxon>Uroviricota</taxon>
        <taxon>Caudoviricetes</taxon>
        <taxon>Herelleviridae</taxon>
        <taxon>Twortvirinae</taxon>
        <taxon>Sepunavirus</taxon>
        <taxon>Sepunavirus SEP1</taxon>
    </lineage>
</organism>
<dbReference type="Proteomes" id="UP000226269">
    <property type="component" value="Segment"/>
</dbReference>